<feature type="region of interest" description="Disordered" evidence="1">
    <location>
        <begin position="2596"/>
        <end position="2682"/>
    </location>
</feature>
<feature type="region of interest" description="Disordered" evidence="1">
    <location>
        <begin position="2766"/>
        <end position="2793"/>
    </location>
</feature>
<feature type="compositionally biased region" description="Basic residues" evidence="1">
    <location>
        <begin position="3246"/>
        <end position="3261"/>
    </location>
</feature>
<dbReference type="Gene3D" id="3.90.228.10">
    <property type="match status" value="1"/>
</dbReference>
<evidence type="ECO:0000313" key="5">
    <source>
        <dbReference type="RefSeq" id="XP_019635324.1"/>
    </source>
</evidence>
<feature type="compositionally biased region" description="Basic and acidic residues" evidence="1">
    <location>
        <begin position="2645"/>
        <end position="2662"/>
    </location>
</feature>
<feature type="compositionally biased region" description="Polar residues" evidence="1">
    <location>
        <begin position="1805"/>
        <end position="1819"/>
    </location>
</feature>
<feature type="region of interest" description="Disordered" evidence="1">
    <location>
        <begin position="433"/>
        <end position="462"/>
    </location>
</feature>
<dbReference type="PANTHER" id="PTHR16207">
    <property type="entry name" value="SET DOMAIN-CONTAINING PROTEIN"/>
    <property type="match status" value="1"/>
</dbReference>
<feature type="region of interest" description="Disordered" evidence="1">
    <location>
        <begin position="2841"/>
        <end position="2860"/>
    </location>
</feature>
<name>A0A6P4ZEZ7_BRABE</name>
<feature type="region of interest" description="Disordered" evidence="1">
    <location>
        <begin position="3153"/>
        <end position="3266"/>
    </location>
</feature>
<feature type="compositionally biased region" description="Low complexity" evidence="1">
    <location>
        <begin position="2604"/>
        <end position="2621"/>
    </location>
</feature>
<feature type="compositionally biased region" description="Basic and acidic residues" evidence="1">
    <location>
        <begin position="1350"/>
        <end position="1359"/>
    </location>
</feature>
<feature type="region of interest" description="Disordered" evidence="1">
    <location>
        <begin position="2353"/>
        <end position="2411"/>
    </location>
</feature>
<feature type="compositionally biased region" description="Polar residues" evidence="1">
    <location>
        <begin position="1508"/>
        <end position="1523"/>
    </location>
</feature>
<feature type="compositionally biased region" description="Basic and acidic residues" evidence="1">
    <location>
        <begin position="969"/>
        <end position="985"/>
    </location>
</feature>
<feature type="compositionally biased region" description="Basic and acidic residues" evidence="1">
    <location>
        <begin position="1406"/>
        <end position="1426"/>
    </location>
</feature>
<feature type="compositionally biased region" description="Polar residues" evidence="1">
    <location>
        <begin position="2179"/>
        <end position="2197"/>
    </location>
</feature>
<feature type="compositionally biased region" description="Basic and acidic residues" evidence="1">
    <location>
        <begin position="537"/>
        <end position="550"/>
    </location>
</feature>
<dbReference type="RefSeq" id="XP_019635324.1">
    <property type="nucleotide sequence ID" value="XM_019779765.1"/>
</dbReference>
<feature type="compositionally biased region" description="Basic and acidic residues" evidence="1">
    <location>
        <begin position="2527"/>
        <end position="2548"/>
    </location>
</feature>
<feature type="region of interest" description="Disordered" evidence="1">
    <location>
        <begin position="1731"/>
        <end position="1948"/>
    </location>
</feature>
<sequence>MEGYRVPRCPPGDYCIPKVKRNGADGPLTPVRPGSREELDILKIVKRSFLNENFTTQYGVQKISLVNNVELEKDFSSKRQEMKEHGRDVTEKYLFSTSGGTGTFTKGKTVVPSQGKSVLGDSTKGVYLKKNADVCLRCQVVFRRTKTKLLIYKAMLGRVLAVAPHSRSDPDPNHDCHVSREPPRLTDKDWDQYGKSQVYLYEYDEEGLPVQRPRQVLPYAAVTLVDTILCDENPSIHRIVEGFPMLEPVSPQACKKPTSNMPIHSTSVPGAVTKHKSNVCTSAVIEAEDKSNASIKERKHRLLKTKGDLLVKPDRKILQEKDRRKKKKKAKNTHAAKESVSVATPIKELVTSTCGRPVEQSNVDSTTAKFTPATNKNMSVATHEKEDGISACHRQTEPDESHVDSETAVNIMDRVKDPKLARKRKPVDFMHREYQSSTVVSPKAPTLKKNSNNTRSPPDADDIKIKSAVVMLENLDHLLIGRRKSASSESSLSDQYLTLDVWTGSGDEEDSIKSSDTSLDISASEVNPTESRSDDEESHHSVATSEDKEQVSQAQTVIALNDEESHQSADTDEEPHQSADTDEDREQVSKTQTVIALNDEESHQSADTYEDREQESQTQTVIALNDEESPQSTDTDEDREQVSKIQTVIAPEPIQKNVPTMTAESNISHCGTVTAPSPCTSEAVGCIGEDKEPSELQTEDEESEEDNDSVLDHGLDFIEDLGRSLDLVEVHSLEEDTSSRGSDAAEEEMDSLPQQEDGMQEEPHQEGDNYDICRSPTEETGDVDTVAEQVGTDDNTDRSHVAIKEEEDTWSCRDGPQDIPEDRDTSEEEMDLAMQYEQDLPVPPSPLSDFDIFSLDAELPVQLVDELTYLEQENYEQPVDCSIPSTREKTCEDPDGDKSKLEGGVMEPQVAMSSDSRQLSISRKDELSQEADSYVAESPSVSEVSVERQDSEEAESEESIHAATESQDEDHTSHKDMISVKKEPVDSFDDSGALQHPNIDHEAVCHVASPDQGTAMTTDGIKVEECDEQDVRESNKAISTESIEDRRDEESLDAKEVLSSESVDNPECTGTSSNSRDAMSTDQLAVEQQNVSSESKNVPKTDSAEEISSCVEHKNEEEACIENVASNSAKTDHNLNIVTKVPTTGEKVETEVCRTEKERGELADEGKPSLTTRLRQVRCPELSLLLDTMQSPDEIISTDQRESPVAQPEEVSSPSKDAKRINVTSPSAKDERKITLIDSCQVPTNKILTKMGLKKLDRNVSKQQWKEKRQSFKAAALLQEQETKAVKQASFKSRQVHSCAVDQQQVDNSVKSCPINIDDGKLANIEEPSTRDEPASDSSHIDSALAQESELQRQWDNWKRQNRKKSKRWKDSKKLERKLKHQGRSAHSFTCKTKTWKNRYPNSRIGGDKLKERQDRQKMSARKGDKLQCPSQKAMYGGETSRLVERTEHGQKRKVESNAPSEHLRNVSKRRRHEVKCTDTKREKVAPTTGKICKEPAKPEIRVRNKHSSSGLSQHVQKGQKMTTIPKGRSSVQMVQRSRSSVVSSASAQPKPSTQPIVFNGKGPESQEWSAHVKGNTTQANDEESQKETVQDKAGTPRPSDISNDMVSESQEGTVQATVGNAQHKAQVSSDKTSDSRDEILQVQAGAAQTHIPEVPDDKVEVKDSSIHPISCAQAELSIGKLPEEGTEVKPGSSDILEQLYREMQVKLKDVRTAAERERILLAMKVLQETGGAEIKDVSSASDPKETCEETSGQTKGSVQTESFQMSKEHDTSSELHGKHGCNLETCETEPSEDTVGWSKEDETSGQTKGSVPTDSAQSSEDHGTTHVEAAHGSPSSKFHGKDDGNPVDMDVSVDDDSVDMDISSESQPEEVSALIMTEDSTKPHLQDNYMLVDMDTSVEESNCHPQDNYMLVDMDTSSTEPSEEPDSPENLPDDQDAPYSPTWNEDSCDFQINETASFLASIPGVIRESGTDGPQWMSLDLSVPTKLLLQGEHMPLAELQGVETQMHQTQDAEMALTETTGEETPLMEAQSEETPSMETPLSQMQSTCTTPLSQLQDVETSLENGRGAETSLLEIEAPLAEMQNDDYHQEQLKNQVKSSPDASHLFQPIKCKVDDPSELEKAADRKTPPIDETETFMRQPPDFLRESITDPHLSIKALLSPPTDRNESVPRAAMSGRDGQSMTLSLKITSPGSSPPSLAETLASESQHTSATEKKEQGSHPMFHKHKLLRPKVMPSGIIVYANPIPIPLDSQMAEPEDPRTKANSIKTSELEVPSYDQWESYPSPAKRRRHESAPKTLLASTHHSPSKTSLPTYSPVSHDTLGIASPPELVQKVGQQLIKTLQTSLRNHSGALQQQLPPAVASKPNYQDHRPRNLTPISSNICRDPRIRKRRQSEPNPAKGSSSGEDSIVEVRRQILKDLREQVSKLNKRGMILETDNEEREQPDAKTPHHGIQRTVSFSSVSELRGRMADESADLQSDGKMSIQPKVHGAGKTKMSKSPDVSAFGQTCYNMNTTVQQVNTLTRDGGQRTDADMKEGKIVSEKEIKGGKSVQKKTKRKTELEKGSISSKKQKYDHPEHCTAEMKTSGDLLCKDLPSKPRHCSSPKPSKSSDKSYSIAKKSAVVKPRERKMKQIDPLHHKCQSRQHSDPKPSHVRKSTDGKKSFGKKKTPRGKQEESGNRTMSVKLQQKMKLDNRVVADEVSMSKVVDKWINQHSAVKSTCQAPVVPSSLELPDASDVDVDCQIESSVCDCLGAVKSKLRLMHTANSQSDTSAVSEQSESGVESSVNPSDGYLESTVPDLPVLNFENDPLLTTKERGGKLLSQEETLAYYQQRLRELAKQRSSLSSISHRSDSSTVKERQDSLTGQLLEAKVCIYSMRCLHVFQRRRNRLCSWRSNRVTPVQKEILRLEKIMSMMKRSSPQAIEMIQRKLDDLYEQRTELVMSWFRERMFRIESMSAEDLRNTLDHLLTIQHKWQLKNINQLMMIHLEKVIKKAKIALKLKEEDTVNLTPDTPCQDETCDPEQGPSAQAETMQAVDGGAMVSSCNLQAQGAKDDKVSPSSAVSHSRKDTGTDYSTMSDTPCREENPASIEACLSRKEQLAVDGQRPSCRTLELVEDACSAPSVDSLPTTPGTPVQDEVMWDGKFYAVILPSQPEGKADPAVSGTSIQSENDPSDSTSSKPEDCSADTEPTAAPPDTAAQQEDQLEAAVKTNSTASDSNTAVTTETKDSSDSSDDNKTNDTETSQKSFRKRNRGIRRGRWPNRGRIEVQRNYQNNQGYFNSRANMLCRQGNSMCNQQNGETRTWVRDGNTYQQINQPVFNNCATRFIDRQAAIRNIPSLLDVKHPNNVNNMPWSRGIDPTRYNNNMANRVEPRLHMDQYNQRQQWNMGQSNCQQWNDCRRY</sequence>
<feature type="compositionally biased region" description="Acidic residues" evidence="1">
    <location>
        <begin position="819"/>
        <end position="828"/>
    </location>
</feature>
<feature type="compositionally biased region" description="Basic and acidic residues" evidence="1">
    <location>
        <begin position="3224"/>
        <end position="3239"/>
    </location>
</feature>
<feature type="compositionally biased region" description="Basic and acidic residues" evidence="1">
    <location>
        <begin position="1492"/>
        <end position="1503"/>
    </location>
</feature>
<feature type="compositionally biased region" description="Basic and acidic residues" evidence="1">
    <location>
        <begin position="1043"/>
        <end position="1058"/>
    </location>
</feature>
<feature type="compositionally biased region" description="Acidic residues" evidence="1">
    <location>
        <begin position="697"/>
        <end position="709"/>
    </location>
</feature>
<feature type="compositionally biased region" description="Basic and acidic residues" evidence="1">
    <location>
        <begin position="886"/>
        <end position="901"/>
    </location>
</feature>
<dbReference type="Proteomes" id="UP000515135">
    <property type="component" value="Unplaced"/>
</dbReference>
<feature type="region of interest" description="Disordered" evidence="1">
    <location>
        <begin position="164"/>
        <end position="187"/>
    </location>
</feature>
<feature type="compositionally biased region" description="Basic and acidic residues" evidence="1">
    <location>
        <begin position="2849"/>
        <end position="2860"/>
    </location>
</feature>
<dbReference type="RefSeq" id="XP_019635322.1">
    <property type="nucleotide sequence ID" value="XM_019779763.1"/>
</dbReference>
<feature type="region of interest" description="Disordered" evidence="1">
    <location>
        <begin position="2526"/>
        <end position="2578"/>
    </location>
</feature>
<feature type="compositionally biased region" description="Basic residues" evidence="1">
    <location>
        <begin position="1360"/>
        <end position="1384"/>
    </location>
</feature>
<dbReference type="OrthoDB" id="10054471at2759"/>
<feature type="compositionally biased region" description="Polar residues" evidence="1">
    <location>
        <begin position="514"/>
        <end position="529"/>
    </location>
</feature>
<organism evidence="2 4">
    <name type="scientific">Branchiostoma belcheri</name>
    <name type="common">Amphioxus</name>
    <dbReference type="NCBI Taxonomy" id="7741"/>
    <lineage>
        <taxon>Eukaryota</taxon>
        <taxon>Metazoa</taxon>
        <taxon>Chordata</taxon>
        <taxon>Cephalochordata</taxon>
        <taxon>Leptocardii</taxon>
        <taxon>Amphioxiformes</taxon>
        <taxon>Branchiostomatidae</taxon>
        <taxon>Branchiostoma</taxon>
    </lineage>
</organism>
<feature type="compositionally biased region" description="Low complexity" evidence="1">
    <location>
        <begin position="935"/>
        <end position="944"/>
    </location>
</feature>
<feature type="compositionally biased region" description="Polar residues" evidence="1">
    <location>
        <begin position="1601"/>
        <end position="1631"/>
    </location>
</feature>
<feature type="compositionally biased region" description="Basic and acidic residues" evidence="1">
    <location>
        <begin position="1767"/>
        <end position="1778"/>
    </location>
</feature>
<feature type="region of interest" description="Disordered" evidence="1">
    <location>
        <begin position="505"/>
        <end position="642"/>
    </location>
</feature>
<feature type="compositionally biased region" description="Basic and acidic residues" evidence="1">
    <location>
        <begin position="795"/>
        <end position="804"/>
    </location>
</feature>
<feature type="region of interest" description="Disordered" evidence="1">
    <location>
        <begin position="3047"/>
        <end position="3083"/>
    </location>
</feature>
<feature type="region of interest" description="Disordered" evidence="1">
    <location>
        <begin position="2275"/>
        <end position="2321"/>
    </location>
</feature>
<feature type="compositionally biased region" description="Polar residues" evidence="1">
    <location>
        <begin position="3162"/>
        <end position="3178"/>
    </location>
</feature>
<feature type="compositionally biased region" description="Polar residues" evidence="1">
    <location>
        <begin position="911"/>
        <end position="921"/>
    </location>
</feature>
<evidence type="ECO:0000313" key="2">
    <source>
        <dbReference type="Proteomes" id="UP000515135"/>
    </source>
</evidence>
<feature type="compositionally biased region" description="Basic and acidic residues" evidence="1">
    <location>
        <begin position="2112"/>
        <end position="2130"/>
    </location>
</feature>
<feature type="compositionally biased region" description="Acidic residues" evidence="1">
    <location>
        <begin position="625"/>
        <end position="639"/>
    </location>
</feature>
<feature type="compositionally biased region" description="Polar residues" evidence="1">
    <location>
        <begin position="2300"/>
        <end position="2319"/>
    </location>
</feature>
<feature type="region of interest" description="Disordered" evidence="1">
    <location>
        <begin position="1319"/>
        <end position="1640"/>
    </location>
</feature>
<keyword evidence="2" id="KW-1185">Reference proteome</keyword>
<feature type="compositionally biased region" description="Low complexity" evidence="1">
    <location>
        <begin position="1529"/>
        <end position="1549"/>
    </location>
</feature>
<feature type="compositionally biased region" description="Polar residues" evidence="1">
    <location>
        <begin position="1750"/>
        <end position="1766"/>
    </location>
</feature>
<feature type="region of interest" description="Disordered" evidence="1">
    <location>
        <begin position="2251"/>
        <end position="2270"/>
    </location>
</feature>
<feature type="region of interest" description="Disordered" evidence="1">
    <location>
        <begin position="315"/>
        <end position="340"/>
    </location>
</feature>
<feature type="compositionally biased region" description="Basic and acidic residues" evidence="1">
    <location>
        <begin position="563"/>
        <end position="579"/>
    </location>
</feature>
<feature type="region of interest" description="Disordered" evidence="1">
    <location>
        <begin position="669"/>
        <end position="710"/>
    </location>
</feature>
<evidence type="ECO:0000256" key="1">
    <source>
        <dbReference type="SAM" id="MobiDB-lite"/>
    </source>
</evidence>
<feature type="region of interest" description="Disordered" evidence="1">
    <location>
        <begin position="2097"/>
        <end position="2224"/>
    </location>
</feature>
<dbReference type="KEGG" id="bbel:109478295"/>
<feature type="compositionally biased region" description="Basic and acidic residues" evidence="1">
    <location>
        <begin position="1442"/>
        <end position="1456"/>
    </location>
</feature>
<feature type="region of interest" description="Disordered" evidence="1">
    <location>
        <begin position="873"/>
        <end position="1109"/>
    </location>
</feature>
<feature type="compositionally biased region" description="Acidic residues" evidence="1">
    <location>
        <begin position="1922"/>
        <end position="1937"/>
    </location>
</feature>
<feature type="region of interest" description="Disordered" evidence="1">
    <location>
        <begin position="2434"/>
        <end position="2500"/>
    </location>
</feature>
<proteinExistence type="predicted"/>
<protein>
    <submittedName>
        <fullName evidence="3 4">Uncharacterized protein LOC109478295 isoform X1</fullName>
    </submittedName>
</protein>
<dbReference type="PANTHER" id="PTHR16207:SF11">
    <property type="entry name" value="SET DOMAIN-CONTAINING PROTEIN"/>
    <property type="match status" value="1"/>
</dbReference>
<dbReference type="InterPro" id="IPR046432">
    <property type="entry name" value="TASOR"/>
</dbReference>
<feature type="compositionally biased region" description="Polar residues" evidence="1">
    <location>
        <begin position="3209"/>
        <end position="3221"/>
    </location>
</feature>
<dbReference type="GeneID" id="109478295"/>
<feature type="compositionally biased region" description="Basic and acidic residues" evidence="1">
    <location>
        <begin position="729"/>
        <end position="738"/>
    </location>
</feature>
<feature type="compositionally biased region" description="Low complexity" evidence="1">
    <location>
        <begin position="3186"/>
        <end position="3201"/>
    </location>
</feature>
<feature type="compositionally biased region" description="Polar residues" evidence="1">
    <location>
        <begin position="1059"/>
        <end position="1096"/>
    </location>
</feature>
<evidence type="ECO:0000313" key="3">
    <source>
        <dbReference type="RefSeq" id="XP_019635322.1"/>
    </source>
</evidence>
<feature type="compositionally biased region" description="Basic and acidic residues" evidence="1">
    <location>
        <begin position="1475"/>
        <end position="1485"/>
    </location>
</feature>
<feature type="region of interest" description="Disordered" evidence="1">
    <location>
        <begin position="729"/>
        <end position="828"/>
    </location>
</feature>
<feature type="compositionally biased region" description="Basic and acidic residues" evidence="1">
    <location>
        <begin position="1820"/>
        <end position="1830"/>
    </location>
</feature>
<evidence type="ECO:0000313" key="4">
    <source>
        <dbReference type="RefSeq" id="XP_019635323.1"/>
    </source>
</evidence>
<feature type="compositionally biased region" description="Low complexity" evidence="1">
    <location>
        <begin position="2772"/>
        <end position="2786"/>
    </location>
</feature>
<dbReference type="GO" id="GO:0005654">
    <property type="term" value="C:nucleoplasm"/>
    <property type="evidence" value="ECO:0007669"/>
    <property type="project" value="TreeGrafter"/>
</dbReference>
<gene>
    <name evidence="3 4 5" type="primary">LOC109478295</name>
</gene>
<feature type="compositionally biased region" description="Basic and acidic residues" evidence="1">
    <location>
        <begin position="1021"/>
        <end position="1035"/>
    </location>
</feature>
<feature type="compositionally biased region" description="Basic residues" evidence="1">
    <location>
        <begin position="323"/>
        <end position="334"/>
    </location>
</feature>
<dbReference type="RefSeq" id="XP_019635323.1">
    <property type="nucleotide sequence ID" value="XM_019779764.1"/>
</dbReference>
<feature type="region of interest" description="Disordered" evidence="1">
    <location>
        <begin position="1189"/>
        <end position="1229"/>
    </location>
</feature>
<feature type="compositionally biased region" description="Basic and acidic residues" evidence="1">
    <location>
        <begin position="166"/>
        <end position="187"/>
    </location>
</feature>
<accession>A0A6P4ZEZ7</accession>
<dbReference type="GO" id="GO:0045814">
    <property type="term" value="P:negative regulation of gene expression, epigenetic"/>
    <property type="evidence" value="ECO:0007669"/>
    <property type="project" value="InterPro"/>
</dbReference>
<feature type="compositionally biased region" description="Polar residues" evidence="1">
    <location>
        <begin position="669"/>
        <end position="680"/>
    </location>
</feature>
<reference evidence="3 4" key="1">
    <citation type="submission" date="2025-04" db="UniProtKB">
        <authorList>
            <consortium name="RefSeq"/>
        </authorList>
    </citation>
    <scope>IDENTIFICATION</scope>
    <source>
        <tissue evidence="3 4">Gonad</tissue>
    </source>
</reference>
<feature type="compositionally biased region" description="Basic and acidic residues" evidence="1">
    <location>
        <begin position="600"/>
        <end position="615"/>
    </location>
</feature>